<comment type="caution">
    <text evidence="2">The sequence shown here is derived from an EMBL/GenBank/DDBJ whole genome shotgun (WGS) entry which is preliminary data.</text>
</comment>
<evidence type="ECO:0000313" key="3">
    <source>
        <dbReference type="Proteomes" id="UP001141806"/>
    </source>
</evidence>
<gene>
    <name evidence="2" type="ORF">NE237_028657</name>
</gene>
<feature type="region of interest" description="Disordered" evidence="1">
    <location>
        <begin position="67"/>
        <end position="89"/>
    </location>
</feature>
<accession>A0A9Q0GQR5</accession>
<evidence type="ECO:0000313" key="2">
    <source>
        <dbReference type="EMBL" id="KAJ4951825.1"/>
    </source>
</evidence>
<name>A0A9Q0GQR5_9MAGN</name>
<protein>
    <submittedName>
        <fullName evidence="2">Uncharacterized protein</fullName>
    </submittedName>
</protein>
<keyword evidence="3" id="KW-1185">Reference proteome</keyword>
<dbReference type="AlphaFoldDB" id="A0A9Q0GQR5"/>
<sequence length="328" mass="35728">MEYEDLGRFLSFPTLETRSIKEGISSEYPVIDVGGDKARVQRRKKRKWLVKEKGKGLISDDPVVLQNDNVQQRGSREDPVTKSGVGGQSYAQVTGGLPDLTSLQEPVVMGGVTRVVLPQELKESKVPEQQRTAEDGFKENEKESVPPVHSEKPMDRWGDVSDDGESGNEEEDDLLKDGVTEEIVDRTTIALVNDVVQSVLVDTMGSGQHEIFLGDSTRAAAHGAISKKTNVEDVVMDQGAIVPVHTVTDSPGATAVMDVGGRIEMVFADVMAVDEALKEAGGEFNTVSKRLPSRLAGCGNKKAEIPYTHVSHDVRQSRHANLRTKAKQ</sequence>
<feature type="region of interest" description="Disordered" evidence="1">
    <location>
        <begin position="120"/>
        <end position="177"/>
    </location>
</feature>
<evidence type="ECO:0000256" key="1">
    <source>
        <dbReference type="SAM" id="MobiDB-lite"/>
    </source>
</evidence>
<organism evidence="2 3">
    <name type="scientific">Protea cynaroides</name>
    <dbReference type="NCBI Taxonomy" id="273540"/>
    <lineage>
        <taxon>Eukaryota</taxon>
        <taxon>Viridiplantae</taxon>
        <taxon>Streptophyta</taxon>
        <taxon>Embryophyta</taxon>
        <taxon>Tracheophyta</taxon>
        <taxon>Spermatophyta</taxon>
        <taxon>Magnoliopsida</taxon>
        <taxon>Proteales</taxon>
        <taxon>Proteaceae</taxon>
        <taxon>Protea</taxon>
    </lineage>
</organism>
<dbReference type="EMBL" id="JAMYWD010000012">
    <property type="protein sequence ID" value="KAJ4951825.1"/>
    <property type="molecule type" value="Genomic_DNA"/>
</dbReference>
<proteinExistence type="predicted"/>
<feature type="compositionally biased region" description="Acidic residues" evidence="1">
    <location>
        <begin position="160"/>
        <end position="174"/>
    </location>
</feature>
<feature type="compositionally biased region" description="Basic and acidic residues" evidence="1">
    <location>
        <begin position="120"/>
        <end position="159"/>
    </location>
</feature>
<dbReference type="Proteomes" id="UP001141806">
    <property type="component" value="Unassembled WGS sequence"/>
</dbReference>
<reference evidence="2" key="1">
    <citation type="journal article" date="2023" name="Plant J.">
        <title>The genome of the king protea, Protea cynaroides.</title>
        <authorList>
            <person name="Chang J."/>
            <person name="Duong T.A."/>
            <person name="Schoeman C."/>
            <person name="Ma X."/>
            <person name="Roodt D."/>
            <person name="Barker N."/>
            <person name="Li Z."/>
            <person name="Van de Peer Y."/>
            <person name="Mizrachi E."/>
        </authorList>
    </citation>
    <scope>NUCLEOTIDE SEQUENCE</scope>
    <source>
        <tissue evidence="2">Young leaves</tissue>
    </source>
</reference>